<sequence>MLAHIPPEAAFFSSNKAYFHLSGIAGDRVGVKKKKNGDLHFFVNGADQGIAASGIASPVYGVYDLYGLFCLTNLVLLIHSHCWVILGKLGHEVALSPPPFCCPLSSRREDVCHNPPSSRFMCTLHAACIACGMEDILFLQ</sequence>
<evidence type="ECO:0000259" key="1">
    <source>
        <dbReference type="PROSITE" id="PS51065"/>
    </source>
</evidence>
<proteinExistence type="predicted"/>
<dbReference type="EMBL" id="KZ308469">
    <property type="protein sequence ID" value="KAG8230178.1"/>
    <property type="molecule type" value="Genomic_DNA"/>
</dbReference>
<feature type="domain" description="NHR" evidence="1">
    <location>
        <begin position="1"/>
        <end position="77"/>
    </location>
</feature>
<dbReference type="InterPro" id="IPR006573">
    <property type="entry name" value="NHR_dom"/>
</dbReference>
<comment type="caution">
    <text evidence="2">The sequence shown here is derived from an EMBL/GenBank/DDBJ whole genome shotgun (WGS) entry which is preliminary data.</text>
</comment>
<dbReference type="Gene3D" id="2.60.120.920">
    <property type="match status" value="1"/>
</dbReference>
<name>A0A8K0P2L9_LADFU</name>
<protein>
    <recommendedName>
        <fullName evidence="1">NHR domain-containing protein</fullName>
    </recommendedName>
</protein>
<gene>
    <name evidence="2" type="ORF">J437_LFUL006110</name>
</gene>
<reference evidence="2" key="1">
    <citation type="submission" date="2013-04" db="EMBL/GenBank/DDBJ databases">
        <authorList>
            <person name="Qu J."/>
            <person name="Murali S.C."/>
            <person name="Bandaranaike D."/>
            <person name="Bellair M."/>
            <person name="Blankenburg K."/>
            <person name="Chao H."/>
            <person name="Dinh H."/>
            <person name="Doddapaneni H."/>
            <person name="Downs B."/>
            <person name="Dugan-Rocha S."/>
            <person name="Elkadiri S."/>
            <person name="Gnanaolivu R.D."/>
            <person name="Hernandez B."/>
            <person name="Javaid M."/>
            <person name="Jayaseelan J.C."/>
            <person name="Lee S."/>
            <person name="Li M."/>
            <person name="Ming W."/>
            <person name="Munidasa M."/>
            <person name="Muniz J."/>
            <person name="Nguyen L."/>
            <person name="Ongeri F."/>
            <person name="Osuji N."/>
            <person name="Pu L.-L."/>
            <person name="Puazo M."/>
            <person name="Qu C."/>
            <person name="Quiroz J."/>
            <person name="Raj R."/>
            <person name="Weissenberger G."/>
            <person name="Xin Y."/>
            <person name="Zou X."/>
            <person name="Han Y."/>
            <person name="Richards S."/>
            <person name="Worley K."/>
            <person name="Muzny D."/>
            <person name="Gibbs R."/>
        </authorList>
    </citation>
    <scope>NUCLEOTIDE SEQUENCE</scope>
    <source>
        <strain evidence="2">Sampled in the wild</strain>
    </source>
</reference>
<dbReference type="PROSITE" id="PS51065">
    <property type="entry name" value="NHR"/>
    <property type="match status" value="1"/>
</dbReference>
<accession>A0A8K0P2L9</accession>
<dbReference type="Proteomes" id="UP000792457">
    <property type="component" value="Unassembled WGS sequence"/>
</dbReference>
<keyword evidence="3" id="KW-1185">Reference proteome</keyword>
<evidence type="ECO:0000313" key="2">
    <source>
        <dbReference type="EMBL" id="KAG8230178.1"/>
    </source>
</evidence>
<organism evidence="2 3">
    <name type="scientific">Ladona fulva</name>
    <name type="common">Scarce chaser dragonfly</name>
    <name type="synonym">Libellula fulva</name>
    <dbReference type="NCBI Taxonomy" id="123851"/>
    <lineage>
        <taxon>Eukaryota</taxon>
        <taxon>Metazoa</taxon>
        <taxon>Ecdysozoa</taxon>
        <taxon>Arthropoda</taxon>
        <taxon>Hexapoda</taxon>
        <taxon>Insecta</taxon>
        <taxon>Pterygota</taxon>
        <taxon>Palaeoptera</taxon>
        <taxon>Odonata</taxon>
        <taxon>Epiprocta</taxon>
        <taxon>Anisoptera</taxon>
        <taxon>Libelluloidea</taxon>
        <taxon>Libellulidae</taxon>
        <taxon>Ladona</taxon>
    </lineage>
</organism>
<dbReference type="AlphaFoldDB" id="A0A8K0P2L9"/>
<reference evidence="2" key="2">
    <citation type="submission" date="2017-10" db="EMBL/GenBank/DDBJ databases">
        <title>Ladona fulva Genome sequencing and assembly.</title>
        <authorList>
            <person name="Murali S."/>
            <person name="Richards S."/>
            <person name="Bandaranaike D."/>
            <person name="Bellair M."/>
            <person name="Blankenburg K."/>
            <person name="Chao H."/>
            <person name="Dinh H."/>
            <person name="Doddapaneni H."/>
            <person name="Dugan-Rocha S."/>
            <person name="Elkadiri S."/>
            <person name="Gnanaolivu R."/>
            <person name="Hernandez B."/>
            <person name="Skinner E."/>
            <person name="Javaid M."/>
            <person name="Lee S."/>
            <person name="Li M."/>
            <person name="Ming W."/>
            <person name="Munidasa M."/>
            <person name="Muniz J."/>
            <person name="Nguyen L."/>
            <person name="Hughes D."/>
            <person name="Osuji N."/>
            <person name="Pu L.-L."/>
            <person name="Puazo M."/>
            <person name="Qu C."/>
            <person name="Quiroz J."/>
            <person name="Raj R."/>
            <person name="Weissenberger G."/>
            <person name="Xin Y."/>
            <person name="Zou X."/>
            <person name="Han Y."/>
            <person name="Worley K."/>
            <person name="Muzny D."/>
            <person name="Gibbs R."/>
        </authorList>
    </citation>
    <scope>NUCLEOTIDE SEQUENCE</scope>
    <source>
        <strain evidence="2">Sampled in the wild</strain>
    </source>
</reference>
<dbReference type="Pfam" id="PF07177">
    <property type="entry name" value="Neuralized"/>
    <property type="match status" value="1"/>
</dbReference>
<dbReference type="OrthoDB" id="49113at2759"/>
<evidence type="ECO:0000313" key="3">
    <source>
        <dbReference type="Proteomes" id="UP000792457"/>
    </source>
</evidence>
<dbReference type="InterPro" id="IPR043136">
    <property type="entry name" value="B30.2/SPRY_sf"/>
</dbReference>